<dbReference type="InterPro" id="IPR015424">
    <property type="entry name" value="PyrdxlP-dep_Trfase"/>
</dbReference>
<dbReference type="InterPro" id="IPR000192">
    <property type="entry name" value="Aminotrans_V_dom"/>
</dbReference>
<dbReference type="SUPFAM" id="SSF53383">
    <property type="entry name" value="PLP-dependent transferases"/>
    <property type="match status" value="1"/>
</dbReference>
<protein>
    <submittedName>
        <fullName evidence="6">Alanine--glyoxylate aminotransferase family protein</fullName>
    </submittedName>
</protein>
<dbReference type="Gene3D" id="3.90.1150.10">
    <property type="entry name" value="Aspartate Aminotransferase, domain 1"/>
    <property type="match status" value="1"/>
</dbReference>
<gene>
    <name evidence="6" type="ORF">HZY85_07075</name>
</gene>
<sequence length="524" mass="60367">MIYKIANTEEEFSQIFKLNYKTFVDEIPQHEKNDNEILVDKFHDKNTYIIAKNNKEVVAMISLCSDRPFSLDQKIGNVDNYIKKSYSNPIEIRLLSIKEEYRKSKVFFELIKRTFNYIIQNSYDIIFISGTTRQEKLYKHIGFQKFHDNVGTKDAEYIPMYLYLKDGNEIYNKLSISKRINYLPGPVDLSKDVLEKFEKTLYSHRSNEFVNLTKDTLSKLRKILGVKDVTILHGSGTLANEAILAQISQRKLKKGLFLANGEFGNRLINQSRRHKLDIDSYKVNFGESFDLKELEELMSSGNYEYIYLVHHETSVGILNNLPEITKIAKKYNLVVAVDAISAVGAIKYSYKDVDYVACSSGKAFCSVAGLAIVGSNCDLVELEDESIYLDLKYANLNNSIPFTQPSLLMESLNTALDAFNTDEPYINIKNKYLYMRKKLEELNLPIMKINKEELSPVIITVEIPKNISSVNIGDSLSINNIFIHYNSAYLREKNILQFSFINRNTNIEELDYTLNIIKEMTGVY</sequence>
<keyword evidence="7" id="KW-1185">Reference proteome</keyword>
<dbReference type="PROSITE" id="PS51186">
    <property type="entry name" value="GNAT"/>
    <property type="match status" value="1"/>
</dbReference>
<feature type="domain" description="N-acetyltransferase" evidence="5">
    <location>
        <begin position="1"/>
        <end position="165"/>
    </location>
</feature>
<dbReference type="Gene3D" id="3.40.630.30">
    <property type="match status" value="1"/>
</dbReference>
<dbReference type="InterPro" id="IPR016181">
    <property type="entry name" value="Acyl_CoA_acyltransferase"/>
</dbReference>
<dbReference type="Pfam" id="PF21926">
    <property type="entry name" value="FeeM"/>
    <property type="match status" value="1"/>
</dbReference>
<dbReference type="InterPro" id="IPR015421">
    <property type="entry name" value="PyrdxlP-dep_Trfase_major"/>
</dbReference>
<dbReference type="Proteomes" id="UP000531840">
    <property type="component" value="Unassembled WGS sequence"/>
</dbReference>
<comment type="caution">
    <text evidence="6">The sequence shown here is derived from an EMBL/GenBank/DDBJ whole genome shotgun (WGS) entry which is preliminary data.</text>
</comment>
<dbReference type="InterPro" id="IPR054597">
    <property type="entry name" value="FeeM_cat"/>
</dbReference>
<comment type="cofactor">
    <cofactor evidence="1">
        <name>pyridoxal 5'-phosphate</name>
        <dbReference type="ChEBI" id="CHEBI:597326"/>
    </cofactor>
</comment>
<dbReference type="RefSeq" id="WP_179941713.1">
    <property type="nucleotide sequence ID" value="NZ_JACBYF010000018.1"/>
</dbReference>
<dbReference type="Gene3D" id="3.40.640.10">
    <property type="entry name" value="Type I PLP-dependent aspartate aminotransferase-like (Major domain)"/>
    <property type="match status" value="1"/>
</dbReference>
<dbReference type="PANTHER" id="PTHR42778">
    <property type="entry name" value="2-AMINOETHYLPHOSPHONATE--PYRUVATE TRANSAMINASE"/>
    <property type="match status" value="1"/>
</dbReference>
<keyword evidence="4" id="KW-0663">Pyridoxal phosphate</keyword>
<proteinExistence type="predicted"/>
<evidence type="ECO:0000259" key="5">
    <source>
        <dbReference type="PROSITE" id="PS51186"/>
    </source>
</evidence>
<evidence type="ECO:0000256" key="1">
    <source>
        <dbReference type="ARBA" id="ARBA00001933"/>
    </source>
</evidence>
<dbReference type="GO" id="GO:0008483">
    <property type="term" value="F:transaminase activity"/>
    <property type="evidence" value="ECO:0007669"/>
    <property type="project" value="UniProtKB-KW"/>
</dbReference>
<name>A0ABX2SZX1_9BACL</name>
<reference evidence="6 7" key="1">
    <citation type="submission" date="2020-07" db="EMBL/GenBank/DDBJ databases">
        <title>MOT database genomes.</title>
        <authorList>
            <person name="Joseph S."/>
            <person name="Aduse-Opoku J."/>
            <person name="Hashim A."/>
            <person name="Wade W."/>
            <person name="Curtis M."/>
        </authorList>
    </citation>
    <scope>NUCLEOTIDE SEQUENCE [LARGE SCALE GENOMIC DNA]</scope>
    <source>
        <strain evidence="6 7">CIP 106318</strain>
    </source>
</reference>
<dbReference type="InterPro" id="IPR000182">
    <property type="entry name" value="GNAT_dom"/>
</dbReference>
<dbReference type="Pfam" id="PF00266">
    <property type="entry name" value="Aminotran_5"/>
    <property type="match status" value="1"/>
</dbReference>
<evidence type="ECO:0000256" key="3">
    <source>
        <dbReference type="ARBA" id="ARBA00022679"/>
    </source>
</evidence>
<evidence type="ECO:0000256" key="2">
    <source>
        <dbReference type="ARBA" id="ARBA00022576"/>
    </source>
</evidence>
<keyword evidence="2 6" id="KW-0032">Aminotransferase</keyword>
<evidence type="ECO:0000256" key="4">
    <source>
        <dbReference type="ARBA" id="ARBA00022898"/>
    </source>
</evidence>
<evidence type="ECO:0000313" key="6">
    <source>
        <dbReference type="EMBL" id="NYS47930.1"/>
    </source>
</evidence>
<dbReference type="EMBL" id="JACBYF010000018">
    <property type="protein sequence ID" value="NYS47930.1"/>
    <property type="molecule type" value="Genomic_DNA"/>
</dbReference>
<organism evidence="6 7">
    <name type="scientific">Gemelliphila palaticanis</name>
    <dbReference type="NCBI Taxonomy" id="81950"/>
    <lineage>
        <taxon>Bacteria</taxon>
        <taxon>Bacillati</taxon>
        <taxon>Bacillota</taxon>
        <taxon>Bacilli</taxon>
        <taxon>Bacillales</taxon>
        <taxon>Gemellaceae</taxon>
        <taxon>Gemelliphila</taxon>
    </lineage>
</organism>
<dbReference type="InterPro" id="IPR015422">
    <property type="entry name" value="PyrdxlP-dep_Trfase_small"/>
</dbReference>
<dbReference type="SUPFAM" id="SSF55729">
    <property type="entry name" value="Acyl-CoA N-acyltransferases (Nat)"/>
    <property type="match status" value="1"/>
</dbReference>
<evidence type="ECO:0000313" key="7">
    <source>
        <dbReference type="Proteomes" id="UP000531840"/>
    </source>
</evidence>
<dbReference type="PANTHER" id="PTHR42778:SF1">
    <property type="entry name" value="2-AMINOETHYLPHOSPHONATE--PYRUVATE TRANSAMINASE"/>
    <property type="match status" value="1"/>
</dbReference>
<accession>A0ABX2SZX1</accession>
<keyword evidence="3" id="KW-0808">Transferase</keyword>